<protein>
    <submittedName>
        <fullName evidence="3">PRELI/MSF1 domain-containing protein</fullName>
    </submittedName>
</protein>
<evidence type="ECO:0000313" key="1">
    <source>
        <dbReference type="EMBL" id="VDN84224.1"/>
    </source>
</evidence>
<dbReference type="AlphaFoldDB" id="A0A0N4T4D8"/>
<evidence type="ECO:0000313" key="3">
    <source>
        <dbReference type="WBParaSite" id="BPAG_0000306801-mRNA-1"/>
    </source>
</evidence>
<accession>A0A0N4T4D8</accession>
<reference evidence="3" key="1">
    <citation type="submission" date="2017-02" db="UniProtKB">
        <authorList>
            <consortium name="WormBaseParasite"/>
        </authorList>
    </citation>
    <scope>IDENTIFICATION</scope>
</reference>
<sequence length="98" mass="11437">MSSRFAEGFVEAFPSILIHPYAAQKCLHYPRVYSHTSRRTFFAPWRYAANEISHWFVRELSQEVTGNMRIVAASGEYVGRLTWIRSRTVVTIQINKSR</sequence>
<proteinExistence type="predicted"/>
<dbReference type="WBParaSite" id="BPAG_0000306801-mRNA-1">
    <property type="protein sequence ID" value="BPAG_0000306801-mRNA-1"/>
    <property type="gene ID" value="BPAG_0000306801"/>
</dbReference>
<name>A0A0N4T4D8_BRUPA</name>
<dbReference type="Proteomes" id="UP000278627">
    <property type="component" value="Unassembled WGS sequence"/>
</dbReference>
<keyword evidence="2" id="KW-1185">Reference proteome</keyword>
<gene>
    <name evidence="1" type="ORF">BPAG_LOCUS3038</name>
</gene>
<evidence type="ECO:0000313" key="2">
    <source>
        <dbReference type="Proteomes" id="UP000278627"/>
    </source>
</evidence>
<dbReference type="EMBL" id="UZAD01000673">
    <property type="protein sequence ID" value="VDN84224.1"/>
    <property type="molecule type" value="Genomic_DNA"/>
</dbReference>
<reference evidence="1 2" key="2">
    <citation type="submission" date="2018-11" db="EMBL/GenBank/DDBJ databases">
        <authorList>
            <consortium name="Pathogen Informatics"/>
        </authorList>
    </citation>
    <scope>NUCLEOTIDE SEQUENCE [LARGE SCALE GENOMIC DNA]</scope>
</reference>
<organism evidence="3">
    <name type="scientific">Brugia pahangi</name>
    <name type="common">Filarial nematode worm</name>
    <dbReference type="NCBI Taxonomy" id="6280"/>
    <lineage>
        <taxon>Eukaryota</taxon>
        <taxon>Metazoa</taxon>
        <taxon>Ecdysozoa</taxon>
        <taxon>Nematoda</taxon>
        <taxon>Chromadorea</taxon>
        <taxon>Rhabditida</taxon>
        <taxon>Spirurina</taxon>
        <taxon>Spiruromorpha</taxon>
        <taxon>Filarioidea</taxon>
        <taxon>Onchocercidae</taxon>
        <taxon>Brugia</taxon>
    </lineage>
</organism>